<keyword evidence="2" id="KW-0560">Oxidoreductase</keyword>
<gene>
    <name evidence="4" type="ORF">UFOPK3674_01136</name>
</gene>
<dbReference type="SUPFAM" id="SSF51735">
    <property type="entry name" value="NAD(P)-binding Rossmann-fold domains"/>
    <property type="match status" value="1"/>
</dbReference>
<comment type="similarity">
    <text evidence="1">Belongs to the short-chain dehydrogenases/reductases (SDR) family.</text>
</comment>
<organism evidence="4">
    <name type="scientific">freshwater metagenome</name>
    <dbReference type="NCBI Taxonomy" id="449393"/>
    <lineage>
        <taxon>unclassified sequences</taxon>
        <taxon>metagenomes</taxon>
        <taxon>ecological metagenomes</taxon>
    </lineage>
</organism>
<dbReference type="PANTHER" id="PTHR44196">
    <property type="entry name" value="DEHYDROGENASE/REDUCTASE SDR FAMILY MEMBER 7B"/>
    <property type="match status" value="1"/>
</dbReference>
<evidence type="ECO:0000256" key="2">
    <source>
        <dbReference type="ARBA" id="ARBA00023002"/>
    </source>
</evidence>
<dbReference type="InterPro" id="IPR002347">
    <property type="entry name" value="SDR_fam"/>
</dbReference>
<dbReference type="PRINTS" id="PR00081">
    <property type="entry name" value="GDHRDH"/>
</dbReference>
<dbReference type="SMART" id="SM00822">
    <property type="entry name" value="PKS_KR"/>
    <property type="match status" value="1"/>
</dbReference>
<dbReference type="AlphaFoldDB" id="A0A6J7IIZ5"/>
<evidence type="ECO:0000313" key="4">
    <source>
        <dbReference type="EMBL" id="CAB4930820.1"/>
    </source>
</evidence>
<dbReference type="GO" id="GO:0016020">
    <property type="term" value="C:membrane"/>
    <property type="evidence" value="ECO:0007669"/>
    <property type="project" value="TreeGrafter"/>
</dbReference>
<evidence type="ECO:0000259" key="3">
    <source>
        <dbReference type="SMART" id="SM00822"/>
    </source>
</evidence>
<name>A0A6J7IIZ5_9ZZZZ</name>
<dbReference type="PROSITE" id="PS00061">
    <property type="entry name" value="ADH_SHORT"/>
    <property type="match status" value="1"/>
</dbReference>
<feature type="domain" description="Ketoreductase" evidence="3">
    <location>
        <begin position="6"/>
        <end position="179"/>
    </location>
</feature>
<dbReference type="InterPro" id="IPR020904">
    <property type="entry name" value="Sc_DH/Rdtase_CS"/>
</dbReference>
<dbReference type="InterPro" id="IPR036291">
    <property type="entry name" value="NAD(P)-bd_dom_sf"/>
</dbReference>
<dbReference type="InterPro" id="IPR057326">
    <property type="entry name" value="KR_dom"/>
</dbReference>
<accession>A0A6J7IIZ5</accession>
<proteinExistence type="inferred from homology"/>
<reference evidence="4" key="1">
    <citation type="submission" date="2020-05" db="EMBL/GenBank/DDBJ databases">
        <authorList>
            <person name="Chiriac C."/>
            <person name="Salcher M."/>
            <person name="Ghai R."/>
            <person name="Kavagutti S V."/>
        </authorList>
    </citation>
    <scope>NUCLEOTIDE SEQUENCE</scope>
</reference>
<dbReference type="Gene3D" id="3.40.50.720">
    <property type="entry name" value="NAD(P)-binding Rossmann-like Domain"/>
    <property type="match status" value="1"/>
</dbReference>
<evidence type="ECO:0000256" key="1">
    <source>
        <dbReference type="ARBA" id="ARBA00006484"/>
    </source>
</evidence>
<dbReference type="GO" id="GO:0016491">
    <property type="term" value="F:oxidoreductase activity"/>
    <property type="evidence" value="ECO:0007669"/>
    <property type="project" value="UniProtKB-KW"/>
</dbReference>
<dbReference type="CDD" id="cd05233">
    <property type="entry name" value="SDR_c"/>
    <property type="match status" value="1"/>
</dbReference>
<dbReference type="PRINTS" id="PR00080">
    <property type="entry name" value="SDRFAMILY"/>
</dbReference>
<dbReference type="PANTHER" id="PTHR44196:SF1">
    <property type="entry name" value="DEHYDROGENASE_REDUCTASE SDR FAMILY MEMBER 7B"/>
    <property type="match status" value="1"/>
</dbReference>
<protein>
    <submittedName>
        <fullName evidence="4">Unannotated protein</fullName>
    </submittedName>
</protein>
<dbReference type="Pfam" id="PF00106">
    <property type="entry name" value="adh_short"/>
    <property type="match status" value="1"/>
</dbReference>
<sequence length="214" mass="21515">MGLSSSVVLITGASSGIGAALARELSARGAVVAAAARRTAPMDGLGVASVHEVDLSDPVHALALADAVVAAHGRVDILVNNAGVRIDGAVTDVSLEDLDRSFQVNVLSPFVLAGALLPGMRERGAGVIANVVAPQVSGGRRGMGAYAASKAALESLTQTLRQEAGGASGVAVFAFDPGWVRTELAPDGPEDPQAAALRLADHLEAGRGSREILA</sequence>
<dbReference type="EMBL" id="CAFBMX010000005">
    <property type="protein sequence ID" value="CAB4930820.1"/>
    <property type="molecule type" value="Genomic_DNA"/>
</dbReference>